<keyword evidence="1" id="KW-0812">Transmembrane</keyword>
<gene>
    <name evidence="2" type="ORF">LY89DRAFT_489044</name>
</gene>
<protein>
    <submittedName>
        <fullName evidence="2">Uncharacterized protein</fullName>
    </submittedName>
</protein>
<keyword evidence="3" id="KW-1185">Reference proteome</keyword>
<keyword evidence="1" id="KW-1133">Transmembrane helix</keyword>
<sequence length="80" mass="9310">MTDRGRKKERKKKRNNAIACLASIGGFDRLLMHDRFHHADEHTGSVVVCGEMIPLNLDYYYSSICFSSFLFFSFLFSILR</sequence>
<dbReference type="EMBL" id="KQ947411">
    <property type="protein sequence ID" value="KUJ19355.1"/>
    <property type="molecule type" value="Genomic_DNA"/>
</dbReference>
<keyword evidence="1" id="KW-0472">Membrane</keyword>
<organism evidence="2 3">
    <name type="scientific">Mollisia scopiformis</name>
    <name type="common">Conifer needle endophyte fungus</name>
    <name type="synonym">Phialocephala scopiformis</name>
    <dbReference type="NCBI Taxonomy" id="149040"/>
    <lineage>
        <taxon>Eukaryota</taxon>
        <taxon>Fungi</taxon>
        <taxon>Dikarya</taxon>
        <taxon>Ascomycota</taxon>
        <taxon>Pezizomycotina</taxon>
        <taxon>Leotiomycetes</taxon>
        <taxon>Helotiales</taxon>
        <taxon>Mollisiaceae</taxon>
        <taxon>Mollisia</taxon>
    </lineage>
</organism>
<proteinExistence type="predicted"/>
<evidence type="ECO:0000313" key="2">
    <source>
        <dbReference type="EMBL" id="KUJ19355.1"/>
    </source>
</evidence>
<dbReference type="KEGG" id="psco:LY89DRAFT_489044"/>
<dbReference type="RefSeq" id="XP_018073710.1">
    <property type="nucleotide sequence ID" value="XM_018207879.1"/>
</dbReference>
<dbReference type="InParanoid" id="A0A194XGM9"/>
<dbReference type="AlphaFoldDB" id="A0A194XGM9"/>
<name>A0A194XGM9_MOLSC</name>
<reference evidence="2 3" key="1">
    <citation type="submission" date="2015-10" db="EMBL/GenBank/DDBJ databases">
        <title>Full genome of DAOMC 229536 Phialocephala scopiformis, a fungal endophyte of spruce producing the potent anti-insectan compound rugulosin.</title>
        <authorList>
            <consortium name="DOE Joint Genome Institute"/>
            <person name="Walker A.K."/>
            <person name="Frasz S.L."/>
            <person name="Seifert K.A."/>
            <person name="Miller J.D."/>
            <person name="Mondo S.J."/>
            <person name="Labutti K."/>
            <person name="Lipzen A."/>
            <person name="Dockter R."/>
            <person name="Kennedy M."/>
            <person name="Grigoriev I.V."/>
            <person name="Spatafora J.W."/>
        </authorList>
    </citation>
    <scope>NUCLEOTIDE SEQUENCE [LARGE SCALE GENOMIC DNA]</scope>
    <source>
        <strain evidence="2 3">CBS 120377</strain>
    </source>
</reference>
<evidence type="ECO:0000313" key="3">
    <source>
        <dbReference type="Proteomes" id="UP000070700"/>
    </source>
</evidence>
<dbReference type="GeneID" id="28817605"/>
<feature type="transmembrane region" description="Helical" evidence="1">
    <location>
        <begin position="59"/>
        <end position="79"/>
    </location>
</feature>
<evidence type="ECO:0000256" key="1">
    <source>
        <dbReference type="SAM" id="Phobius"/>
    </source>
</evidence>
<accession>A0A194XGM9</accession>
<dbReference type="Proteomes" id="UP000070700">
    <property type="component" value="Unassembled WGS sequence"/>
</dbReference>